<name>A0A563EIB8_9PSEU</name>
<dbReference type="AlphaFoldDB" id="A0A563EIB8"/>
<protein>
    <recommendedName>
        <fullName evidence="5">L,D-transpeptidase catalytic domain</fullName>
    </recommendedName>
</protein>
<evidence type="ECO:0000256" key="1">
    <source>
        <dbReference type="SAM" id="MobiDB-lite"/>
    </source>
</evidence>
<feature type="region of interest" description="Disordered" evidence="1">
    <location>
        <begin position="145"/>
        <end position="164"/>
    </location>
</feature>
<accession>A0A563EIB8</accession>
<evidence type="ECO:0000256" key="2">
    <source>
        <dbReference type="SAM" id="Phobius"/>
    </source>
</evidence>
<dbReference type="EMBL" id="VOBR01000036">
    <property type="protein sequence ID" value="TWP46060.1"/>
    <property type="molecule type" value="Genomic_DNA"/>
</dbReference>
<keyword evidence="2" id="KW-1133">Transmembrane helix</keyword>
<feature type="transmembrane region" description="Helical" evidence="2">
    <location>
        <begin position="59"/>
        <end position="77"/>
    </location>
</feature>
<comment type="caution">
    <text evidence="3">The sequence shown here is derived from an EMBL/GenBank/DDBJ whole genome shotgun (WGS) entry which is preliminary data.</text>
</comment>
<sequence length="361" mass="37098">MNTTARIVSLTGRVQTVGGGQAPPETDPEKTLPLPPITPMVLLRHAVLMRAADWWRGGLITKALLVMALVVLLAVLLRDHGRASGNVAPTGTLGSAASSTPVSTENSPPGTGAGAAVAAQEDPHAIAPRSLSTAERGALPRATVGAALDHVPTDPAPTTDPGRTTLHPTSDLAVYAEPGGAPVAVLPPLQMLAPTWVPVVDRRPGWALVLLPSRPHPGGAAAAGWVYLTPSVRLVDTDRRVELDTATGTVTVLAELGRADTRVASTLRAVPRSFGNRSFVAIGAAQHGTPQSGGLWFLRAIWPFAPSTQRLCTGPVGGIAVPGLPTESPLGQLDVSGCVATPPALREALAQIPTGTPVLLR</sequence>
<organism evidence="3 4">
    <name type="scientific">Lentzea tibetensis</name>
    <dbReference type="NCBI Taxonomy" id="2591470"/>
    <lineage>
        <taxon>Bacteria</taxon>
        <taxon>Bacillati</taxon>
        <taxon>Actinomycetota</taxon>
        <taxon>Actinomycetes</taxon>
        <taxon>Pseudonocardiales</taxon>
        <taxon>Pseudonocardiaceae</taxon>
        <taxon>Lentzea</taxon>
    </lineage>
</organism>
<evidence type="ECO:0000313" key="4">
    <source>
        <dbReference type="Proteomes" id="UP000316639"/>
    </source>
</evidence>
<evidence type="ECO:0000313" key="3">
    <source>
        <dbReference type="EMBL" id="TWP46060.1"/>
    </source>
</evidence>
<proteinExistence type="predicted"/>
<keyword evidence="2" id="KW-0472">Membrane</keyword>
<dbReference type="RefSeq" id="WP_146359054.1">
    <property type="nucleotide sequence ID" value="NZ_VOBR01000036.1"/>
</dbReference>
<evidence type="ECO:0008006" key="5">
    <source>
        <dbReference type="Google" id="ProtNLM"/>
    </source>
</evidence>
<keyword evidence="2" id="KW-0812">Transmembrane</keyword>
<dbReference type="Proteomes" id="UP000316639">
    <property type="component" value="Unassembled WGS sequence"/>
</dbReference>
<feature type="compositionally biased region" description="Polar residues" evidence="1">
    <location>
        <begin position="87"/>
        <end position="109"/>
    </location>
</feature>
<feature type="region of interest" description="Disordered" evidence="1">
    <location>
        <begin position="84"/>
        <end position="119"/>
    </location>
</feature>
<dbReference type="OrthoDB" id="5243103at2"/>
<keyword evidence="4" id="KW-1185">Reference proteome</keyword>
<reference evidence="3 4" key="1">
    <citation type="submission" date="2019-07" db="EMBL/GenBank/DDBJ databases">
        <title>Lentzea xizangensis sp. nov., isolated from Qinghai-Tibetan Plateau Soils.</title>
        <authorList>
            <person name="Huang J."/>
        </authorList>
    </citation>
    <scope>NUCLEOTIDE SEQUENCE [LARGE SCALE GENOMIC DNA]</scope>
    <source>
        <strain evidence="3 4">FXJ1.1311</strain>
    </source>
</reference>
<gene>
    <name evidence="3" type="ORF">FKR81_37470</name>
</gene>